<gene>
    <name evidence="1" type="ORF">THAOC_00074</name>
</gene>
<dbReference type="EMBL" id="AGNL01000084">
    <property type="protein sequence ID" value="EJK78049.1"/>
    <property type="molecule type" value="Genomic_DNA"/>
</dbReference>
<organism evidence="1 2">
    <name type="scientific">Thalassiosira oceanica</name>
    <name type="common">Marine diatom</name>
    <dbReference type="NCBI Taxonomy" id="159749"/>
    <lineage>
        <taxon>Eukaryota</taxon>
        <taxon>Sar</taxon>
        <taxon>Stramenopiles</taxon>
        <taxon>Ochrophyta</taxon>
        <taxon>Bacillariophyta</taxon>
        <taxon>Coscinodiscophyceae</taxon>
        <taxon>Thalassiosirophycidae</taxon>
        <taxon>Thalassiosirales</taxon>
        <taxon>Thalassiosiraceae</taxon>
        <taxon>Thalassiosira</taxon>
    </lineage>
</organism>
<dbReference type="Proteomes" id="UP000266841">
    <property type="component" value="Unassembled WGS sequence"/>
</dbReference>
<sequence length="214" mass="24073">MEFAKCAPHDSDALSLDSTCCSSSTDDSSEVLLDMTVEFHCGAAHHNDCPSSLQAYRKSAIRRGGLRAEKREGTVSFAQDVAVRLYDETSPKQSRWLSSSDLKRMKGENLRSVMVLRLLQKHTSDPKMTKYIRHRAEEAGSPISENTSIGAEHYLERGCVSRINERRDRIRRAVFRAQKNGIEDPEAVASACRQLSEHSRQRAEVLGRLHSQDI</sequence>
<evidence type="ECO:0000313" key="1">
    <source>
        <dbReference type="EMBL" id="EJK78049.1"/>
    </source>
</evidence>
<comment type="caution">
    <text evidence="1">The sequence shown here is derived from an EMBL/GenBank/DDBJ whole genome shotgun (WGS) entry which is preliminary data.</text>
</comment>
<name>K3W4J5_THAOC</name>
<reference evidence="1 2" key="1">
    <citation type="journal article" date="2012" name="Genome Biol.">
        <title>Genome and low-iron response of an oceanic diatom adapted to chronic iron limitation.</title>
        <authorList>
            <person name="Lommer M."/>
            <person name="Specht M."/>
            <person name="Roy A.S."/>
            <person name="Kraemer L."/>
            <person name="Andreson R."/>
            <person name="Gutowska M.A."/>
            <person name="Wolf J."/>
            <person name="Bergner S.V."/>
            <person name="Schilhabel M.B."/>
            <person name="Klostermeier U.C."/>
            <person name="Beiko R.G."/>
            <person name="Rosenstiel P."/>
            <person name="Hippler M."/>
            <person name="Laroche J."/>
        </authorList>
    </citation>
    <scope>NUCLEOTIDE SEQUENCE [LARGE SCALE GENOMIC DNA]</scope>
    <source>
        <strain evidence="1 2">CCMP1005</strain>
    </source>
</reference>
<proteinExistence type="predicted"/>
<protein>
    <submittedName>
        <fullName evidence="1">Uncharacterized protein</fullName>
    </submittedName>
</protein>
<accession>K3W4J5</accession>
<dbReference type="AlphaFoldDB" id="K3W4J5"/>
<keyword evidence="2" id="KW-1185">Reference proteome</keyword>
<evidence type="ECO:0000313" key="2">
    <source>
        <dbReference type="Proteomes" id="UP000266841"/>
    </source>
</evidence>